<protein>
    <submittedName>
        <fullName evidence="1">DUF1876 domain-containing protein</fullName>
    </submittedName>
</protein>
<dbReference type="AlphaFoldDB" id="A0A5P2DTL3"/>
<dbReference type="RefSeq" id="WP_053613055.1">
    <property type="nucleotide sequence ID" value="NZ_CP029189.1"/>
</dbReference>
<sequence>MSHTAEWKVRLYLFEEDHTTKARLELDTGTNRLTGHGTARCAPQDDDVPEIGEELAVARAMEDLALQMKRAAYGDMQAAGAPSLQESLKPYSGWLDTTG</sequence>
<dbReference type="Pfam" id="PF08962">
    <property type="entry name" value="Rv2632c-like"/>
    <property type="match status" value="1"/>
</dbReference>
<name>A0A5P2DTL3_STRVZ</name>
<accession>A0A5P2DTL3</accession>
<dbReference type="InterPro" id="IPR038070">
    <property type="entry name" value="Rv2632c-like_sf"/>
</dbReference>
<reference evidence="1 2" key="1">
    <citation type="submission" date="2018-05" db="EMBL/GenBank/DDBJ databases">
        <title>Streptomyces venezuelae.</title>
        <authorList>
            <person name="Kim W."/>
            <person name="Lee N."/>
            <person name="Cho B.-K."/>
        </authorList>
    </citation>
    <scope>NUCLEOTIDE SEQUENCE [LARGE SCALE GENOMIC DNA]</scope>
    <source>
        <strain evidence="1 2">ATCC 21018</strain>
    </source>
</reference>
<dbReference type="Proteomes" id="UP000324101">
    <property type="component" value="Chromosome"/>
</dbReference>
<dbReference type="EMBL" id="CP029189">
    <property type="protein sequence ID" value="QES57870.1"/>
    <property type="molecule type" value="Genomic_DNA"/>
</dbReference>
<evidence type="ECO:0000313" key="2">
    <source>
        <dbReference type="Proteomes" id="UP000324101"/>
    </source>
</evidence>
<dbReference type="SUPFAM" id="SSF143212">
    <property type="entry name" value="Rv2632c-like"/>
    <property type="match status" value="1"/>
</dbReference>
<gene>
    <name evidence="1" type="ORF">DEJ51_30030</name>
</gene>
<organism evidence="1 2">
    <name type="scientific">Streptomyces venezuelae</name>
    <dbReference type="NCBI Taxonomy" id="54571"/>
    <lineage>
        <taxon>Bacteria</taxon>
        <taxon>Bacillati</taxon>
        <taxon>Actinomycetota</taxon>
        <taxon>Actinomycetes</taxon>
        <taxon>Kitasatosporales</taxon>
        <taxon>Streptomycetaceae</taxon>
        <taxon>Streptomyces</taxon>
    </lineage>
</organism>
<dbReference type="Gene3D" id="3.30.160.240">
    <property type="entry name" value="Rv1738"/>
    <property type="match status" value="1"/>
</dbReference>
<dbReference type="GeneID" id="86958324"/>
<dbReference type="InterPro" id="IPR015057">
    <property type="entry name" value="Rv2632c-like"/>
</dbReference>
<evidence type="ECO:0000313" key="1">
    <source>
        <dbReference type="EMBL" id="QES57870.1"/>
    </source>
</evidence>
<dbReference type="OrthoDB" id="4828144at2"/>
<proteinExistence type="predicted"/>